<protein>
    <submittedName>
        <fullName evidence="2">ABC transporter permease</fullName>
    </submittedName>
</protein>
<dbReference type="EMBL" id="BLWD01000001">
    <property type="protein sequence ID" value="GFN07026.1"/>
    <property type="molecule type" value="Genomic_DNA"/>
</dbReference>
<feature type="transmembrane region" description="Helical" evidence="1">
    <location>
        <begin position="45"/>
        <end position="68"/>
    </location>
</feature>
<dbReference type="Proteomes" id="UP000498740">
    <property type="component" value="Unassembled WGS sequence"/>
</dbReference>
<keyword evidence="1" id="KW-0812">Transmembrane</keyword>
<accession>A0A7J0CWW9</accession>
<evidence type="ECO:0000313" key="3">
    <source>
        <dbReference type="Proteomes" id="UP000498740"/>
    </source>
</evidence>
<feature type="transmembrane region" description="Helical" evidence="1">
    <location>
        <begin position="166"/>
        <end position="194"/>
    </location>
</feature>
<proteinExistence type="predicted"/>
<dbReference type="AlphaFoldDB" id="A0A7J0CWW9"/>
<organism evidence="2 3">
    <name type="scientific">Streptomyces microflavus</name>
    <name type="common">Streptomyces lipmanii</name>
    <dbReference type="NCBI Taxonomy" id="1919"/>
    <lineage>
        <taxon>Bacteria</taxon>
        <taxon>Bacillati</taxon>
        <taxon>Actinomycetota</taxon>
        <taxon>Actinomycetes</taxon>
        <taxon>Kitasatosporales</taxon>
        <taxon>Streptomycetaceae</taxon>
        <taxon>Streptomyces</taxon>
    </lineage>
</organism>
<keyword evidence="1" id="KW-0472">Membrane</keyword>
<feature type="transmembrane region" description="Helical" evidence="1">
    <location>
        <begin position="200"/>
        <end position="219"/>
    </location>
</feature>
<gene>
    <name evidence="2" type="ORF">Smic_55820</name>
</gene>
<name>A0A7J0CWW9_STRMI</name>
<keyword evidence="1" id="KW-1133">Transmembrane helix</keyword>
<evidence type="ECO:0000313" key="2">
    <source>
        <dbReference type="EMBL" id="GFN07026.1"/>
    </source>
</evidence>
<reference evidence="2 3" key="1">
    <citation type="submission" date="2020-05" db="EMBL/GenBank/DDBJ databases">
        <title>Whole genome shotgun sequence of Streptomyces microflavus NBRC 13062.</title>
        <authorList>
            <person name="Komaki H."/>
            <person name="Tamura T."/>
        </authorList>
    </citation>
    <scope>NUCLEOTIDE SEQUENCE [LARGE SCALE GENOMIC DNA]</scope>
    <source>
        <strain evidence="2 3">NBRC 13062</strain>
    </source>
</reference>
<feature type="transmembrane region" description="Helical" evidence="1">
    <location>
        <begin position="226"/>
        <end position="246"/>
    </location>
</feature>
<dbReference type="RefSeq" id="WP_199814998.1">
    <property type="nucleotide sequence ID" value="NZ_BMUG01000004.1"/>
</dbReference>
<evidence type="ECO:0000256" key="1">
    <source>
        <dbReference type="SAM" id="Phobius"/>
    </source>
</evidence>
<dbReference type="InterPro" id="IPR010390">
    <property type="entry name" value="ABC-2_transporter-like"/>
</dbReference>
<dbReference type="Pfam" id="PF06182">
    <property type="entry name" value="ABC2_membrane_6"/>
    <property type="match status" value="1"/>
</dbReference>
<comment type="caution">
    <text evidence="2">The sequence shown here is derived from an EMBL/GenBank/DDBJ whole genome shotgun (WGS) entry which is preliminary data.</text>
</comment>
<sequence>MTAPATARASAKTVPVSAKRPLTTLLQAYLACARMEFRAALTYRTAYLSSFAMMLLQIWLLTVVWKALYDGRAEVDGLSLTTTTAYATLTTLQYQLVSPWRSSPIDQRVREGKVAVDLLRPVGFPGQMLSGQLGWASAAVPVLLVALPFALLIGAGQAPASTAAGLAYPVALLGALLVNQLLGLLLGMVSFWTLEVSGALMAYRFVAQFFSGALVPLWFMPGPIRVAAEWLPFQATAYTPAAVYLGQIEGPGIAVALGVQLAWIAALGALSAFVWSRARRRVMAQGG</sequence>
<dbReference type="PANTHER" id="PTHR36832">
    <property type="entry name" value="SLR1174 PROTEIN-RELATED"/>
    <property type="match status" value="1"/>
</dbReference>
<dbReference type="PANTHER" id="PTHR36832:SF2">
    <property type="entry name" value="INTEGRAL MEMBRANE PROTEIN"/>
    <property type="match status" value="1"/>
</dbReference>
<feature type="transmembrane region" description="Helical" evidence="1">
    <location>
        <begin position="133"/>
        <end position="154"/>
    </location>
</feature>
<feature type="transmembrane region" description="Helical" evidence="1">
    <location>
        <begin position="252"/>
        <end position="275"/>
    </location>
</feature>